<keyword evidence="3" id="KW-1185">Reference proteome</keyword>
<evidence type="ECO:0000256" key="1">
    <source>
        <dbReference type="SAM" id="MobiDB-lite"/>
    </source>
</evidence>
<evidence type="ECO:0000313" key="2">
    <source>
        <dbReference type="EMBL" id="PCR88986.1"/>
    </source>
</evidence>
<proteinExistence type="predicted"/>
<comment type="caution">
    <text evidence="2">The sequence shown here is derived from an EMBL/GenBank/DDBJ whole genome shotgun (WGS) entry which is preliminary data.</text>
</comment>
<protein>
    <submittedName>
        <fullName evidence="2">Universal stress protein</fullName>
    </submittedName>
</protein>
<sequence>MTFVVPFDGSELAEAALVRAVEYGGALDESIAAVVVVPERNGYAREKGWIDENEPYDVDAVVAGLREQVRTLAPSAAFECERIREFPPEAELADHIERLILNHDPSVVFLGSDNVGRVVTPLTSVGVHVAAEESYDVFIVRRPEPPKLEALEPHSEFYRETGSTERSPQ</sequence>
<name>A0A2A5QQ50_9EURY</name>
<reference evidence="2 3" key="1">
    <citation type="submission" date="2017-09" db="EMBL/GenBank/DDBJ databases">
        <title>Genome sequences of Natrinema ejinorence JCM 13890T.</title>
        <authorList>
            <person name="Roh S.W."/>
            <person name="Kim Y.B."/>
            <person name="Kim J.Y."/>
        </authorList>
    </citation>
    <scope>NUCLEOTIDE SEQUENCE [LARGE SCALE GENOMIC DNA]</scope>
    <source>
        <strain evidence="2 3">JCM 13890</strain>
    </source>
</reference>
<accession>A0A2A5QQ50</accession>
<dbReference type="InterPro" id="IPR014729">
    <property type="entry name" value="Rossmann-like_a/b/a_fold"/>
</dbReference>
<dbReference type="AlphaFoldDB" id="A0A2A5QQ50"/>
<dbReference type="SUPFAM" id="SSF52402">
    <property type="entry name" value="Adenine nucleotide alpha hydrolases-like"/>
    <property type="match status" value="1"/>
</dbReference>
<organism evidence="2 3">
    <name type="scientific">Natrinema ejinorense</name>
    <dbReference type="NCBI Taxonomy" id="373386"/>
    <lineage>
        <taxon>Archaea</taxon>
        <taxon>Methanobacteriati</taxon>
        <taxon>Methanobacteriota</taxon>
        <taxon>Stenosarchaea group</taxon>
        <taxon>Halobacteria</taxon>
        <taxon>Halobacteriales</taxon>
        <taxon>Natrialbaceae</taxon>
        <taxon>Natrinema</taxon>
    </lineage>
</organism>
<dbReference type="Proteomes" id="UP000219689">
    <property type="component" value="Unassembled WGS sequence"/>
</dbReference>
<gene>
    <name evidence="2" type="ORF">CP557_21185</name>
</gene>
<evidence type="ECO:0000313" key="3">
    <source>
        <dbReference type="Proteomes" id="UP000219689"/>
    </source>
</evidence>
<dbReference type="Gene3D" id="3.40.50.620">
    <property type="entry name" value="HUPs"/>
    <property type="match status" value="1"/>
</dbReference>
<feature type="region of interest" description="Disordered" evidence="1">
    <location>
        <begin position="150"/>
        <end position="169"/>
    </location>
</feature>
<dbReference type="RefSeq" id="WP_097382003.1">
    <property type="nucleotide sequence ID" value="NZ_NXNI01000002.1"/>
</dbReference>
<dbReference type="OrthoDB" id="193961at2157"/>
<dbReference type="EMBL" id="NXNI01000002">
    <property type="protein sequence ID" value="PCR88986.1"/>
    <property type="molecule type" value="Genomic_DNA"/>
</dbReference>